<dbReference type="EMBL" id="LAZR01010830">
    <property type="protein sequence ID" value="KKM64817.1"/>
    <property type="molecule type" value="Genomic_DNA"/>
</dbReference>
<sequence length="95" mass="10860">MKTLLNLLKLTERERNPETDPYAAREALDLDLRNLKSHIDMFFGSAADVADAAAHRKMAAAINEVRSRVMQFGEELEELNNRAEKKIESALRSFR</sequence>
<keyword evidence="1" id="KW-0175">Coiled coil</keyword>
<protein>
    <submittedName>
        <fullName evidence="2">Uncharacterized protein</fullName>
    </submittedName>
</protein>
<comment type="caution">
    <text evidence="2">The sequence shown here is derived from an EMBL/GenBank/DDBJ whole genome shotgun (WGS) entry which is preliminary data.</text>
</comment>
<feature type="coiled-coil region" evidence="1">
    <location>
        <begin position="62"/>
        <end position="93"/>
    </location>
</feature>
<dbReference type="AlphaFoldDB" id="A0A0F9M6K5"/>
<name>A0A0F9M6K5_9ZZZZ</name>
<gene>
    <name evidence="2" type="ORF">LCGC14_1497580</name>
</gene>
<proteinExistence type="predicted"/>
<reference evidence="2" key="1">
    <citation type="journal article" date="2015" name="Nature">
        <title>Complex archaea that bridge the gap between prokaryotes and eukaryotes.</title>
        <authorList>
            <person name="Spang A."/>
            <person name="Saw J.H."/>
            <person name="Jorgensen S.L."/>
            <person name="Zaremba-Niedzwiedzka K."/>
            <person name="Martijn J."/>
            <person name="Lind A.E."/>
            <person name="van Eijk R."/>
            <person name="Schleper C."/>
            <person name="Guy L."/>
            <person name="Ettema T.J."/>
        </authorList>
    </citation>
    <scope>NUCLEOTIDE SEQUENCE</scope>
</reference>
<evidence type="ECO:0000313" key="2">
    <source>
        <dbReference type="EMBL" id="KKM64817.1"/>
    </source>
</evidence>
<evidence type="ECO:0000256" key="1">
    <source>
        <dbReference type="SAM" id="Coils"/>
    </source>
</evidence>
<organism evidence="2">
    <name type="scientific">marine sediment metagenome</name>
    <dbReference type="NCBI Taxonomy" id="412755"/>
    <lineage>
        <taxon>unclassified sequences</taxon>
        <taxon>metagenomes</taxon>
        <taxon>ecological metagenomes</taxon>
    </lineage>
</organism>
<accession>A0A0F9M6K5</accession>